<dbReference type="KEGG" id="dbk:DGMP_33960"/>
<evidence type="ECO:0000313" key="1">
    <source>
        <dbReference type="EMBL" id="BCL62703.1"/>
    </source>
</evidence>
<evidence type="ECO:0000313" key="2">
    <source>
        <dbReference type="Proteomes" id="UP000826725"/>
    </source>
</evidence>
<dbReference type="Proteomes" id="UP000826725">
    <property type="component" value="Chromosome"/>
</dbReference>
<dbReference type="AlphaFoldDB" id="A0A8D5JEM2"/>
<dbReference type="EMBL" id="AP024086">
    <property type="protein sequence ID" value="BCL62703.1"/>
    <property type="molecule type" value="Genomic_DNA"/>
</dbReference>
<sequence length="69" mass="7943">MDKVMINTGELWEAIGEIDEEEVGHVLVRLFTTYEALLARDENNREALTFFKNLETALSVTQACNLNRR</sequence>
<accession>A0A8D5JEM2</accession>
<gene>
    <name evidence="1" type="ORF">DGMP_33960</name>
</gene>
<organism evidence="1 2">
    <name type="scientific">Desulfomarina profundi</name>
    <dbReference type="NCBI Taxonomy" id="2772557"/>
    <lineage>
        <taxon>Bacteria</taxon>
        <taxon>Pseudomonadati</taxon>
        <taxon>Thermodesulfobacteriota</taxon>
        <taxon>Desulfobulbia</taxon>
        <taxon>Desulfobulbales</taxon>
        <taxon>Desulfobulbaceae</taxon>
        <taxon>Desulfomarina</taxon>
    </lineage>
</organism>
<reference evidence="1" key="1">
    <citation type="submission" date="2020-09" db="EMBL/GenBank/DDBJ databases">
        <title>Desulfogranum mesoprofundum gen. nov., sp. nov., a novel mesophilic, sulfate-reducing chemolithoautotroph isolated from a deep-sea hydrothermal vent chimney in the Suiyo Seamount.</title>
        <authorList>
            <person name="Hashimoto Y."/>
            <person name="Nakagawa S."/>
        </authorList>
    </citation>
    <scope>NUCLEOTIDE SEQUENCE</scope>
    <source>
        <strain evidence="1">KT2</strain>
    </source>
</reference>
<name>A0A8D5JEM2_9BACT</name>
<keyword evidence="2" id="KW-1185">Reference proteome</keyword>
<protein>
    <submittedName>
        <fullName evidence="1">Uncharacterized protein</fullName>
    </submittedName>
</protein>
<proteinExistence type="predicted"/>